<protein>
    <recommendedName>
        <fullName evidence="4 8">2-C-methyl-D-erythritol 2,4-cyclodiphosphate synthase</fullName>
        <shortName evidence="8">MECDP-synthase</shortName>
        <shortName evidence="8">MECPP-synthase</shortName>
        <shortName evidence="8">MECPS</shortName>
        <ecNumber evidence="4 8">4.6.1.12</ecNumber>
    </recommendedName>
</protein>
<dbReference type="InterPro" id="IPR003526">
    <property type="entry name" value="MECDP_synthase"/>
</dbReference>
<feature type="binding site" evidence="8">
    <location>
        <begin position="26"/>
        <end position="28"/>
    </location>
    <ligand>
        <name>4-CDP-2-C-methyl-D-erythritol 2-phosphate</name>
        <dbReference type="ChEBI" id="CHEBI:57919"/>
    </ligand>
</feature>
<sequence>MNTKESQPFVPSSLQIPPFRIGEGWDVHALVPGRPLIIGGVEIPHTLGLLGHSDADVLLHAITDALLGAAALGDIGRHFPDTDAQFKGARSDVLLAEAARRVRAAGYEIGNVDSTVIAQAPKLAPHIGAMCAVIARALGVQVGQVNVKAKTAEKMGPVGQGQAMEARATALLFRI</sequence>
<dbReference type="Proteomes" id="UP000516028">
    <property type="component" value="Chromosome"/>
</dbReference>
<comment type="subunit">
    <text evidence="8">Homotrimer.</text>
</comment>
<keyword evidence="5 8" id="KW-0479">Metal-binding</keyword>
<dbReference type="UniPathway" id="UPA00056">
    <property type="reaction ID" value="UER00095"/>
</dbReference>
<feature type="binding site" evidence="8">
    <location>
        <begin position="79"/>
        <end position="83"/>
    </location>
    <ligand>
        <name>4-CDP-2-C-methyl-D-erythritol 2-phosphate</name>
        <dbReference type="ChEBI" id="CHEBI:57919"/>
    </ligand>
</feature>
<evidence type="ECO:0000256" key="2">
    <source>
        <dbReference type="ARBA" id="ARBA00004709"/>
    </source>
</evidence>
<feature type="site" description="Transition state stabilizer" evidence="8">
    <location>
        <position position="151"/>
    </location>
</feature>
<dbReference type="GO" id="GO:0019288">
    <property type="term" value="P:isopentenyl diphosphate biosynthetic process, methylerythritol 4-phosphate pathway"/>
    <property type="evidence" value="ECO:0007669"/>
    <property type="project" value="UniProtKB-UniRule"/>
</dbReference>
<name>A0A7H0GJ76_9BURK</name>
<proteinExistence type="inferred from homology"/>
<feature type="binding site" evidence="8">
    <location>
        <begin position="52"/>
        <end position="53"/>
    </location>
    <ligand>
        <name>4-CDP-2-C-methyl-D-erythritol 2-phosphate</name>
        <dbReference type="ChEBI" id="CHEBI:57919"/>
    </ligand>
</feature>
<dbReference type="InterPro" id="IPR036571">
    <property type="entry name" value="MECDP_synthase_sf"/>
</dbReference>
<evidence type="ECO:0000256" key="6">
    <source>
        <dbReference type="ARBA" id="ARBA00023229"/>
    </source>
</evidence>
<dbReference type="SUPFAM" id="SSF69765">
    <property type="entry name" value="IpsF-like"/>
    <property type="match status" value="1"/>
</dbReference>
<comment type="pathway">
    <text evidence="2 8">Isoprenoid biosynthesis; isopentenyl diphosphate biosynthesis via DXP pathway; isopentenyl diphosphate from 1-deoxy-D-xylulose 5-phosphate: step 4/6.</text>
</comment>
<feature type="binding site" evidence="8">
    <location>
        <position position="60"/>
    </location>
    <ligand>
        <name>a divalent metal cation</name>
        <dbReference type="ChEBI" id="CHEBI:60240"/>
    </ligand>
</feature>
<feature type="binding site" evidence="8">
    <location>
        <position position="26"/>
    </location>
    <ligand>
        <name>a divalent metal cation</name>
        <dbReference type="ChEBI" id="CHEBI:60240"/>
    </ligand>
</feature>
<evidence type="ECO:0000256" key="3">
    <source>
        <dbReference type="ARBA" id="ARBA00008480"/>
    </source>
</evidence>
<comment type="caution">
    <text evidence="8">Lacks conserved residue(s) required for the propagation of feature annotation.</text>
</comment>
<keyword evidence="6 8" id="KW-0414">Isoprene biosynthesis</keyword>
<evidence type="ECO:0000256" key="4">
    <source>
        <dbReference type="ARBA" id="ARBA00012579"/>
    </source>
</evidence>
<dbReference type="RefSeq" id="WP_187723940.1">
    <property type="nucleotide sequence ID" value="NZ_CP060783.1"/>
</dbReference>
<dbReference type="GO" id="GO:0016114">
    <property type="term" value="P:terpenoid biosynthetic process"/>
    <property type="evidence" value="ECO:0007669"/>
    <property type="project" value="InterPro"/>
</dbReference>
<dbReference type="EC" id="4.6.1.12" evidence="4 8"/>
<comment type="catalytic activity">
    <reaction evidence="1 8 9">
        <text>4-CDP-2-C-methyl-D-erythritol 2-phosphate = 2-C-methyl-D-erythritol 2,4-cyclic diphosphate + CMP</text>
        <dbReference type="Rhea" id="RHEA:23864"/>
        <dbReference type="ChEBI" id="CHEBI:57919"/>
        <dbReference type="ChEBI" id="CHEBI:58483"/>
        <dbReference type="ChEBI" id="CHEBI:60377"/>
        <dbReference type="EC" id="4.6.1.12"/>
    </reaction>
</comment>
<dbReference type="PANTHER" id="PTHR43181:SF1">
    <property type="entry name" value="2-C-METHYL-D-ERYTHRITOL 2,4-CYCLODIPHOSPHATE SYNTHASE, CHLOROPLASTIC"/>
    <property type="match status" value="1"/>
</dbReference>
<keyword evidence="7 8" id="KW-0456">Lyase</keyword>
<dbReference type="Gene3D" id="3.30.1330.50">
    <property type="entry name" value="2-C-methyl-D-erythritol 2,4-cyclodiphosphate synthase"/>
    <property type="match status" value="1"/>
</dbReference>
<evidence type="ECO:0000259" key="10">
    <source>
        <dbReference type="Pfam" id="PF02542"/>
    </source>
</evidence>
<dbReference type="EMBL" id="CP060783">
    <property type="protein sequence ID" value="QNP48342.1"/>
    <property type="molecule type" value="Genomic_DNA"/>
</dbReference>
<dbReference type="CDD" id="cd00554">
    <property type="entry name" value="MECDP_synthase"/>
    <property type="match status" value="1"/>
</dbReference>
<dbReference type="HAMAP" id="MF_00107">
    <property type="entry name" value="IspF"/>
    <property type="match status" value="1"/>
</dbReference>
<dbReference type="InterPro" id="IPR020555">
    <property type="entry name" value="MECDP_synthase_CS"/>
</dbReference>
<evidence type="ECO:0000313" key="11">
    <source>
        <dbReference type="EMBL" id="QNP48342.1"/>
    </source>
</evidence>
<comment type="function">
    <text evidence="8">Involved in the biosynthesis of isopentenyl diphosphate (IPP) and dimethylallyl diphosphate (DMAPP), two major building blocks of isoprenoid compounds. Catalyzes the conversion of 4-diphosphocytidyl-2-C-methyl-D-erythritol 2-phosphate (CDP-ME2P) to 2-C-methyl-D-erythritol 2,4-cyclodiphosphate (ME-CPP) with a corresponding release of cytidine 5-monophosphate (CMP).</text>
</comment>
<dbReference type="FunFam" id="3.30.1330.50:FF:000001">
    <property type="entry name" value="2-C-methyl-D-erythritol 2,4-cyclodiphosphate synthase"/>
    <property type="match status" value="1"/>
</dbReference>
<dbReference type="GO" id="GO:0046872">
    <property type="term" value="F:metal ion binding"/>
    <property type="evidence" value="ECO:0007669"/>
    <property type="project" value="UniProtKB-KW"/>
</dbReference>
<evidence type="ECO:0000313" key="12">
    <source>
        <dbReference type="Proteomes" id="UP000516028"/>
    </source>
</evidence>
<feature type="binding site" evidence="8">
    <location>
        <position position="28"/>
    </location>
    <ligand>
        <name>a divalent metal cation</name>
        <dbReference type="ChEBI" id="CHEBI:60240"/>
    </ligand>
</feature>
<dbReference type="KEGG" id="daer:H9K75_20695"/>
<evidence type="ECO:0000256" key="7">
    <source>
        <dbReference type="ARBA" id="ARBA00023239"/>
    </source>
</evidence>
<evidence type="ECO:0000256" key="8">
    <source>
        <dbReference type="HAMAP-Rule" id="MF_00107"/>
    </source>
</evidence>
<comment type="similarity">
    <text evidence="3 8 9">Belongs to the IspF family.</text>
</comment>
<dbReference type="AlphaFoldDB" id="A0A7H0GJ76"/>
<feature type="binding site" evidence="8">
    <location>
        <begin position="74"/>
        <end position="76"/>
    </location>
    <ligand>
        <name>4-CDP-2-C-methyl-D-erythritol 2-phosphate</name>
        <dbReference type="ChEBI" id="CHEBI:57919"/>
    </ligand>
</feature>
<reference evidence="11 12" key="1">
    <citation type="submission" date="2020-08" db="EMBL/GenBank/DDBJ databases">
        <title>Genome sequence of Diaphorobacter aerolatus KACC 16536T.</title>
        <authorList>
            <person name="Hyun D.-W."/>
            <person name="Bae J.-W."/>
        </authorList>
    </citation>
    <scope>NUCLEOTIDE SEQUENCE [LARGE SCALE GENOMIC DNA]</scope>
    <source>
        <strain evidence="11 12">KACC 16536</strain>
    </source>
</reference>
<gene>
    <name evidence="8" type="primary">ispF</name>
    <name evidence="11" type="ORF">H9K75_20695</name>
</gene>
<accession>A0A7H0GJ76</accession>
<dbReference type="GO" id="GO:0008685">
    <property type="term" value="F:2-C-methyl-D-erythritol 2,4-cyclodiphosphate synthase activity"/>
    <property type="evidence" value="ECO:0007669"/>
    <property type="project" value="UniProtKB-UniRule"/>
</dbReference>
<evidence type="ECO:0000256" key="5">
    <source>
        <dbReference type="ARBA" id="ARBA00022723"/>
    </source>
</evidence>
<comment type="cofactor">
    <cofactor evidence="8">
        <name>a divalent metal cation</name>
        <dbReference type="ChEBI" id="CHEBI:60240"/>
    </cofactor>
    <text evidence="8">Binds 1 divalent metal cation per subunit.</text>
</comment>
<evidence type="ECO:0000256" key="1">
    <source>
        <dbReference type="ARBA" id="ARBA00000200"/>
    </source>
</evidence>
<dbReference type="PROSITE" id="PS01350">
    <property type="entry name" value="ISPF"/>
    <property type="match status" value="1"/>
</dbReference>
<feature type="domain" description="2-C-methyl-D-erythritol 2,4-cyclodiphosphate synthase" evidence="10">
    <location>
        <begin position="19"/>
        <end position="172"/>
    </location>
</feature>
<organism evidence="11 12">
    <name type="scientific">Diaphorobacter aerolatus</name>
    <dbReference type="NCBI Taxonomy" id="1288495"/>
    <lineage>
        <taxon>Bacteria</taxon>
        <taxon>Pseudomonadati</taxon>
        <taxon>Pseudomonadota</taxon>
        <taxon>Betaproteobacteria</taxon>
        <taxon>Burkholderiales</taxon>
        <taxon>Comamonadaceae</taxon>
        <taxon>Diaphorobacter</taxon>
    </lineage>
</organism>
<keyword evidence="12" id="KW-1185">Reference proteome</keyword>
<dbReference type="Pfam" id="PF02542">
    <property type="entry name" value="YgbB"/>
    <property type="match status" value="1"/>
</dbReference>
<evidence type="ECO:0000256" key="9">
    <source>
        <dbReference type="RuleBase" id="RU004395"/>
    </source>
</evidence>
<feature type="site" description="Transition state stabilizer" evidence="8">
    <location>
        <position position="52"/>
    </location>
</feature>
<dbReference type="NCBIfam" id="TIGR00151">
    <property type="entry name" value="ispF"/>
    <property type="match status" value="1"/>
</dbReference>
<dbReference type="PANTHER" id="PTHR43181">
    <property type="entry name" value="2-C-METHYL-D-ERYTHRITOL 2,4-CYCLODIPHOSPHATE SYNTHASE, CHLOROPLASTIC"/>
    <property type="match status" value="1"/>
</dbReference>